<proteinExistence type="predicted"/>
<dbReference type="AlphaFoldDB" id="A0A1Y2PFJ5"/>
<dbReference type="EMBL" id="LAPZ01000003">
    <property type="protein sequence ID" value="OSY88577.1"/>
    <property type="molecule type" value="Genomic_DNA"/>
</dbReference>
<accession>A0A1Y2PFJ5</accession>
<keyword evidence="2" id="KW-1185">Reference proteome</keyword>
<dbReference type="InParanoid" id="A0A1Y2PFJ5"/>
<evidence type="ECO:0000313" key="2">
    <source>
        <dbReference type="Proteomes" id="UP000194221"/>
    </source>
</evidence>
<reference evidence="1 2" key="1">
    <citation type="submission" date="2015-03" db="EMBL/GenBank/DDBJ databases">
        <title>Genome sequence of Tenacibaculum sp. S2-2, isolated from intestinal microbiota of sea cucumber, Apostichopus japonicas.</title>
        <authorList>
            <person name="Shao Z."/>
            <person name="Wang L."/>
            <person name="Li X."/>
        </authorList>
    </citation>
    <scope>NUCLEOTIDE SEQUENCE [LARGE SCALE GENOMIC DNA]</scope>
    <source>
        <strain evidence="1 2">S2-2</strain>
    </source>
</reference>
<evidence type="ECO:0000313" key="1">
    <source>
        <dbReference type="EMBL" id="OSY88577.1"/>
    </source>
</evidence>
<sequence length="270" mass="30033">MFTKKVASNISFKNPKLEFLWETDSLLTDIESAIYDDKSNTIYTTNINGHWLKKNGKGFISKVNLEGKITNLKWINNIEGPTGTAIYNNKLYVADFDKVLKINISTGEIEKSCLIKGTERINDLTVSNNGAIYGTATKTGKLFAINNGKTTILNNNLNWPNGVLFENGKLLVGLGDKTVSFFDLKNQTQKLLTNGISNPDGIVPIGNGDYLISSWEGMIHYVTKDGKKTLLLDTRKEKINAADITYIPSKKMVLVPAMLQNKLMAYKLID</sequence>
<comment type="caution">
    <text evidence="1">The sequence shown here is derived from an EMBL/GenBank/DDBJ whole genome shotgun (WGS) entry which is preliminary data.</text>
</comment>
<dbReference type="STRING" id="1635173.WH52_05470"/>
<dbReference type="Proteomes" id="UP000194221">
    <property type="component" value="Unassembled WGS sequence"/>
</dbReference>
<name>A0A1Y2PFJ5_9FLAO</name>
<protein>
    <submittedName>
        <fullName evidence="1">Uncharacterized protein</fullName>
    </submittedName>
</protein>
<organism evidence="1 2">
    <name type="scientific">Tenacibaculum holothuriorum</name>
    <dbReference type="NCBI Taxonomy" id="1635173"/>
    <lineage>
        <taxon>Bacteria</taxon>
        <taxon>Pseudomonadati</taxon>
        <taxon>Bacteroidota</taxon>
        <taxon>Flavobacteriia</taxon>
        <taxon>Flavobacteriales</taxon>
        <taxon>Flavobacteriaceae</taxon>
        <taxon>Tenacibaculum</taxon>
    </lineage>
</organism>
<gene>
    <name evidence="1" type="ORF">WH52_05470</name>
</gene>
<dbReference type="SUPFAM" id="SSF63829">
    <property type="entry name" value="Calcium-dependent phosphotriesterase"/>
    <property type="match status" value="1"/>
</dbReference>
<dbReference type="InterPro" id="IPR011042">
    <property type="entry name" value="6-blade_b-propeller_TolB-like"/>
</dbReference>
<dbReference type="Gene3D" id="2.120.10.30">
    <property type="entry name" value="TolB, C-terminal domain"/>
    <property type="match status" value="1"/>
</dbReference>